<dbReference type="KEGG" id="abom:D7I45_05785"/>
<proteinExistence type="predicted"/>
<evidence type="ECO:0000259" key="2">
    <source>
        <dbReference type="Pfam" id="PF00534"/>
    </source>
</evidence>
<protein>
    <submittedName>
        <fullName evidence="3">Glycosyltransferase</fullName>
    </submittedName>
</protein>
<evidence type="ECO:0000256" key="1">
    <source>
        <dbReference type="ARBA" id="ARBA00022679"/>
    </source>
</evidence>
<gene>
    <name evidence="3" type="ORF">D7I45_05785</name>
</gene>
<feature type="domain" description="Glycosyl transferase family 1" evidence="2">
    <location>
        <begin position="321"/>
        <end position="479"/>
    </location>
</feature>
<accession>A0A387AUI7</accession>
<dbReference type="InterPro" id="IPR001296">
    <property type="entry name" value="Glyco_trans_1"/>
</dbReference>
<evidence type="ECO:0000313" key="4">
    <source>
        <dbReference type="Proteomes" id="UP000272003"/>
    </source>
</evidence>
<keyword evidence="4" id="KW-1185">Reference proteome</keyword>
<dbReference type="Proteomes" id="UP000272003">
    <property type="component" value="Chromosome"/>
</dbReference>
<name>A0A387AUI7_9LACO</name>
<dbReference type="AlphaFoldDB" id="A0A387AUI7"/>
<dbReference type="Gene3D" id="3.40.50.2000">
    <property type="entry name" value="Glycogen Phosphorylase B"/>
    <property type="match status" value="3"/>
</dbReference>
<dbReference type="Pfam" id="PF00534">
    <property type="entry name" value="Glycos_transf_1"/>
    <property type="match status" value="1"/>
</dbReference>
<dbReference type="GO" id="GO:0009103">
    <property type="term" value="P:lipopolysaccharide biosynthetic process"/>
    <property type="evidence" value="ECO:0007669"/>
    <property type="project" value="TreeGrafter"/>
</dbReference>
<organism evidence="3 4">
    <name type="scientific">Apilactobacillus bombintestini</name>
    <dbReference type="NCBI Taxonomy" id="2419772"/>
    <lineage>
        <taxon>Bacteria</taxon>
        <taxon>Bacillati</taxon>
        <taxon>Bacillota</taxon>
        <taxon>Bacilli</taxon>
        <taxon>Lactobacillales</taxon>
        <taxon>Lactobacillaceae</taxon>
        <taxon>Apilactobacillus</taxon>
    </lineage>
</organism>
<dbReference type="GO" id="GO:0016757">
    <property type="term" value="F:glycosyltransferase activity"/>
    <property type="evidence" value="ECO:0007669"/>
    <property type="project" value="InterPro"/>
</dbReference>
<dbReference type="PANTHER" id="PTHR46401">
    <property type="entry name" value="GLYCOSYLTRANSFERASE WBBK-RELATED"/>
    <property type="match status" value="1"/>
</dbReference>
<dbReference type="SUPFAM" id="SSF53756">
    <property type="entry name" value="UDP-Glycosyltransferase/glycogen phosphorylase"/>
    <property type="match status" value="1"/>
</dbReference>
<sequence length="502" mass="57489">MKKFLFTIDNIFTYNSGTELSVINRLKLFANYQLKAQIVTRSFNPSLHQEMEKFNLTTPQVINMYDYFQNALNIPRTPQYLRYASLVDKREYKIHGIDNNSAYIEKLGQRFAKVSYFPLTFGEIGNVDYYDNFGNITSRDMYDYRGFKSKTIYYHPDGNIGHEVLYSTTGIPVMHITHMNIGTQLATTMYKLVNFHGKDYRFNTENDLFAFFLQQITDKHTVLINDQPALTPAVAQVTKTTYKYQYLHSVHTAESELPTISAPIAFNLEPLFNHHLDDFAGIIVATKEQKADLQKRFANLNVICIVDFALFHIPDITPAVNNHKITYCGRIFNDKNIIELLTIIPAIRFTVPDIHLNLVGYFESAKFKAQIEAIIKRLDIEKNVSILNYQTEKPKAEILKNSRLLVQPSLHEALGISLVEGLNYGLPAVAFDGNYGSRNVIVDDENGCLVTPGNPADMANRIAKIVSDDTVYTRYHKQALRHAHNFAAKQVIQQWQDFIKAL</sequence>
<reference evidence="3 4" key="1">
    <citation type="submission" date="2018-09" db="EMBL/GenBank/DDBJ databases">
        <title>Genome sequencing of strain BHWM-4.</title>
        <authorList>
            <person name="Heo J."/>
            <person name="Kim S.-J."/>
            <person name="Kwon S.-W."/>
        </authorList>
    </citation>
    <scope>NUCLEOTIDE SEQUENCE [LARGE SCALE GENOMIC DNA]</scope>
    <source>
        <strain evidence="3 4">BHWM-4</strain>
    </source>
</reference>
<dbReference type="OrthoDB" id="570545at2"/>
<keyword evidence="1 3" id="KW-0808">Transferase</keyword>
<dbReference type="EMBL" id="CP032626">
    <property type="protein sequence ID" value="AYF93001.1"/>
    <property type="molecule type" value="Genomic_DNA"/>
</dbReference>
<dbReference type="PANTHER" id="PTHR46401:SF2">
    <property type="entry name" value="GLYCOSYLTRANSFERASE WBBK-RELATED"/>
    <property type="match status" value="1"/>
</dbReference>
<dbReference type="RefSeq" id="WP_120784765.1">
    <property type="nucleotide sequence ID" value="NZ_CP032626.1"/>
</dbReference>
<evidence type="ECO:0000313" key="3">
    <source>
        <dbReference type="EMBL" id="AYF93001.1"/>
    </source>
</evidence>